<dbReference type="Proteomes" id="UP000321532">
    <property type="component" value="Unassembled WGS sequence"/>
</dbReference>
<dbReference type="PANTHER" id="PTHR34582">
    <property type="entry name" value="UPF0702 TRANSMEMBRANE PROTEIN YCAP"/>
    <property type="match status" value="1"/>
</dbReference>
<comment type="caution">
    <text evidence="9">The sequence shown here is derived from an EMBL/GenBank/DDBJ whole genome shotgun (WGS) entry which is preliminary data.</text>
</comment>
<evidence type="ECO:0000259" key="8">
    <source>
        <dbReference type="Pfam" id="PF04239"/>
    </source>
</evidence>
<feature type="transmembrane region" description="Helical" evidence="7">
    <location>
        <begin position="53"/>
        <end position="72"/>
    </location>
</feature>
<evidence type="ECO:0000256" key="7">
    <source>
        <dbReference type="SAM" id="Phobius"/>
    </source>
</evidence>
<evidence type="ECO:0000313" key="10">
    <source>
        <dbReference type="Proteomes" id="UP000321532"/>
    </source>
</evidence>
<name>A0A512AVX2_9BACT</name>
<evidence type="ECO:0000313" key="9">
    <source>
        <dbReference type="EMBL" id="GEO03866.1"/>
    </source>
</evidence>
<keyword evidence="5 7" id="KW-1133">Transmembrane helix</keyword>
<dbReference type="OrthoDB" id="6538282at2"/>
<dbReference type="RefSeq" id="WP_146896671.1">
    <property type="nucleotide sequence ID" value="NZ_BJYS01000008.1"/>
</dbReference>
<feature type="transmembrane region" description="Helical" evidence="7">
    <location>
        <begin position="78"/>
        <end position="96"/>
    </location>
</feature>
<feature type="domain" description="YetF C-terminal" evidence="8">
    <location>
        <begin position="102"/>
        <end position="176"/>
    </location>
</feature>
<dbReference type="Pfam" id="PF04239">
    <property type="entry name" value="DUF421"/>
    <property type="match status" value="1"/>
</dbReference>
<dbReference type="PANTHER" id="PTHR34582:SF6">
    <property type="entry name" value="UPF0702 TRANSMEMBRANE PROTEIN YCAP"/>
    <property type="match status" value="1"/>
</dbReference>
<keyword evidence="3" id="KW-1003">Cell membrane</keyword>
<dbReference type="EMBL" id="BJYS01000008">
    <property type="protein sequence ID" value="GEO03866.1"/>
    <property type="molecule type" value="Genomic_DNA"/>
</dbReference>
<comment type="subcellular location">
    <subcellularLocation>
        <location evidence="1">Cell membrane</location>
        <topology evidence="1">Multi-pass membrane protein</topology>
    </subcellularLocation>
</comment>
<accession>A0A512AVX2</accession>
<dbReference type="AlphaFoldDB" id="A0A512AVX2"/>
<dbReference type="InterPro" id="IPR007353">
    <property type="entry name" value="DUF421"/>
</dbReference>
<evidence type="ECO:0000256" key="1">
    <source>
        <dbReference type="ARBA" id="ARBA00004651"/>
    </source>
</evidence>
<organism evidence="9 10">
    <name type="scientific">Adhaeribacter aerolatus</name>
    <dbReference type="NCBI Taxonomy" id="670289"/>
    <lineage>
        <taxon>Bacteria</taxon>
        <taxon>Pseudomonadati</taxon>
        <taxon>Bacteroidota</taxon>
        <taxon>Cytophagia</taxon>
        <taxon>Cytophagales</taxon>
        <taxon>Hymenobacteraceae</taxon>
        <taxon>Adhaeribacter</taxon>
    </lineage>
</organism>
<dbReference type="Gene3D" id="3.30.240.20">
    <property type="entry name" value="bsu07140 like domains"/>
    <property type="match status" value="1"/>
</dbReference>
<keyword evidence="4 7" id="KW-0812">Transmembrane</keyword>
<gene>
    <name evidence="9" type="ORF">AAE02nite_15300</name>
</gene>
<keyword evidence="10" id="KW-1185">Reference proteome</keyword>
<evidence type="ECO:0000256" key="3">
    <source>
        <dbReference type="ARBA" id="ARBA00022475"/>
    </source>
</evidence>
<feature type="transmembrane region" description="Helical" evidence="7">
    <location>
        <begin position="27"/>
        <end position="46"/>
    </location>
</feature>
<dbReference type="InterPro" id="IPR023090">
    <property type="entry name" value="UPF0702_alpha/beta_dom_sf"/>
</dbReference>
<evidence type="ECO:0000256" key="5">
    <source>
        <dbReference type="ARBA" id="ARBA00022989"/>
    </source>
</evidence>
<keyword evidence="6 7" id="KW-0472">Membrane</keyword>
<evidence type="ECO:0000256" key="2">
    <source>
        <dbReference type="ARBA" id="ARBA00006448"/>
    </source>
</evidence>
<evidence type="ECO:0000256" key="4">
    <source>
        <dbReference type="ARBA" id="ARBA00022692"/>
    </source>
</evidence>
<sequence>MKKEEIFLSDFQRIFLGNAPWEFMLEVLLRTIIIYLALTVIMRLLGKRMNAQLTISELAVMITLGGIVSVPMQVPERGLLVGIVILLGALFFQRGLNWLGFKFKKVELLTQGDIQLMAKDGCLDITEMSKAKVSKEQLFANLRSQNVQHLGQVKRVYLEACGLFSVFREKDPKPGLSILPEQDVELHKAEPRDNEYCACLQCGQLALKESVKNKACTRCANNEWTYAVKEV</sequence>
<dbReference type="GO" id="GO:0005886">
    <property type="term" value="C:plasma membrane"/>
    <property type="evidence" value="ECO:0007669"/>
    <property type="project" value="UniProtKB-SubCell"/>
</dbReference>
<reference evidence="9 10" key="1">
    <citation type="submission" date="2019-07" db="EMBL/GenBank/DDBJ databases">
        <title>Whole genome shotgun sequence of Adhaeribacter aerolatus NBRC 106133.</title>
        <authorList>
            <person name="Hosoyama A."/>
            <person name="Uohara A."/>
            <person name="Ohji S."/>
            <person name="Ichikawa N."/>
        </authorList>
    </citation>
    <scope>NUCLEOTIDE SEQUENCE [LARGE SCALE GENOMIC DNA]</scope>
    <source>
        <strain evidence="9 10">NBRC 106133</strain>
    </source>
</reference>
<evidence type="ECO:0000256" key="6">
    <source>
        <dbReference type="ARBA" id="ARBA00023136"/>
    </source>
</evidence>
<comment type="similarity">
    <text evidence="2">Belongs to the UPF0702 family.</text>
</comment>
<protein>
    <submittedName>
        <fullName evidence="9">DUF421 domain-containing protein</fullName>
    </submittedName>
</protein>
<proteinExistence type="inferred from homology"/>